<dbReference type="PANTHER" id="PTHR33751">
    <property type="entry name" value="CBB3-TYPE CYTOCHROME C OXIDASE SUBUNIT FIXP"/>
    <property type="match status" value="1"/>
</dbReference>
<sequence>MTAVPERTERIIHTVTGDSEQGKALYATCAACHGYKGQGNEAIRAPKLAGRSNWYLVRQLKNYRLGARGYAMADVPGARMRNASASILESGDVIESVVTYINMLRYTAQ</sequence>
<dbReference type="EMBL" id="CAADFJ010000114">
    <property type="protein sequence ID" value="VFK03127.1"/>
    <property type="molecule type" value="Genomic_DNA"/>
</dbReference>
<reference evidence="7" key="1">
    <citation type="submission" date="2019-02" db="EMBL/GenBank/DDBJ databases">
        <authorList>
            <person name="Gruber-Vodicka R. H."/>
            <person name="Seah K. B. B."/>
        </authorList>
    </citation>
    <scope>NUCLEOTIDE SEQUENCE</scope>
    <source>
        <strain evidence="8">BECK_SA2B12</strain>
        <strain evidence="6">BECK_SA2B15</strain>
        <strain evidence="7">BECK_SA2B20</strain>
    </source>
</reference>
<dbReference type="EMBL" id="CAADFI010000123">
    <property type="protein sequence ID" value="VFJ97988.1"/>
    <property type="molecule type" value="Genomic_DNA"/>
</dbReference>
<dbReference type="AlphaFoldDB" id="A0A450UZK3"/>
<proteinExistence type="predicted"/>
<evidence type="ECO:0000313" key="7">
    <source>
        <dbReference type="EMBL" id="VFJ97988.1"/>
    </source>
</evidence>
<dbReference type="SUPFAM" id="SSF46626">
    <property type="entry name" value="Cytochrome c"/>
    <property type="match status" value="1"/>
</dbReference>
<accession>A0A450UZK3</accession>
<feature type="domain" description="Cytochrome c" evidence="5">
    <location>
        <begin position="17"/>
        <end position="105"/>
    </location>
</feature>
<evidence type="ECO:0000313" key="6">
    <source>
        <dbReference type="EMBL" id="VFJ96582.1"/>
    </source>
</evidence>
<evidence type="ECO:0000256" key="2">
    <source>
        <dbReference type="ARBA" id="ARBA00022723"/>
    </source>
</evidence>
<organism evidence="7">
    <name type="scientific">Candidatus Kentrum eta</name>
    <dbReference type="NCBI Taxonomy" id="2126337"/>
    <lineage>
        <taxon>Bacteria</taxon>
        <taxon>Pseudomonadati</taxon>
        <taxon>Pseudomonadota</taxon>
        <taxon>Gammaproteobacteria</taxon>
        <taxon>Candidatus Kentrum</taxon>
    </lineage>
</organism>
<evidence type="ECO:0000256" key="4">
    <source>
        <dbReference type="PROSITE-ProRule" id="PRU00433"/>
    </source>
</evidence>
<evidence type="ECO:0000256" key="3">
    <source>
        <dbReference type="ARBA" id="ARBA00023004"/>
    </source>
</evidence>
<dbReference type="EMBL" id="CAADFG010000106">
    <property type="protein sequence ID" value="VFJ96582.1"/>
    <property type="molecule type" value="Genomic_DNA"/>
</dbReference>
<dbReference type="PROSITE" id="PS51007">
    <property type="entry name" value="CYTC"/>
    <property type="match status" value="1"/>
</dbReference>
<dbReference type="GO" id="GO:0046872">
    <property type="term" value="F:metal ion binding"/>
    <property type="evidence" value="ECO:0007669"/>
    <property type="project" value="UniProtKB-KW"/>
</dbReference>
<dbReference type="GO" id="GO:0009055">
    <property type="term" value="F:electron transfer activity"/>
    <property type="evidence" value="ECO:0007669"/>
    <property type="project" value="InterPro"/>
</dbReference>
<evidence type="ECO:0000256" key="1">
    <source>
        <dbReference type="ARBA" id="ARBA00022617"/>
    </source>
</evidence>
<evidence type="ECO:0000259" key="5">
    <source>
        <dbReference type="PROSITE" id="PS51007"/>
    </source>
</evidence>
<gene>
    <name evidence="6" type="ORF">BECKH772A_GA0070896_1010612</name>
    <name evidence="7" type="ORF">BECKH772B_GA0070898_1012311</name>
    <name evidence="8" type="ORF">BECKH772C_GA0070978_1011411</name>
</gene>
<dbReference type="InterPro" id="IPR036909">
    <property type="entry name" value="Cyt_c-like_dom_sf"/>
</dbReference>
<dbReference type="InterPro" id="IPR050597">
    <property type="entry name" value="Cytochrome_c_Oxidase_Subunit"/>
</dbReference>
<keyword evidence="1 4" id="KW-0349">Heme</keyword>
<keyword evidence="2 4" id="KW-0479">Metal-binding</keyword>
<dbReference type="GO" id="GO:0020037">
    <property type="term" value="F:heme binding"/>
    <property type="evidence" value="ECO:0007669"/>
    <property type="project" value="InterPro"/>
</dbReference>
<name>A0A450UZK3_9GAMM</name>
<keyword evidence="3 4" id="KW-0408">Iron</keyword>
<dbReference type="PANTHER" id="PTHR33751:SF1">
    <property type="entry name" value="CBB3-TYPE CYTOCHROME C OXIDASE SUBUNIT FIXP"/>
    <property type="match status" value="1"/>
</dbReference>
<evidence type="ECO:0000313" key="8">
    <source>
        <dbReference type="EMBL" id="VFK03127.1"/>
    </source>
</evidence>
<dbReference type="Pfam" id="PF00034">
    <property type="entry name" value="Cytochrom_C"/>
    <property type="match status" value="1"/>
</dbReference>
<dbReference type="InterPro" id="IPR009056">
    <property type="entry name" value="Cyt_c-like_dom"/>
</dbReference>
<dbReference type="Gene3D" id="1.10.760.10">
    <property type="entry name" value="Cytochrome c-like domain"/>
    <property type="match status" value="1"/>
</dbReference>
<protein>
    <submittedName>
        <fullName evidence="7">Cytochrome c553</fullName>
    </submittedName>
</protein>